<dbReference type="Gene3D" id="3.20.20.70">
    <property type="entry name" value="Aldolase class I"/>
    <property type="match status" value="1"/>
</dbReference>
<proteinExistence type="predicted"/>
<name>W7B3Y2_9LIST</name>
<comment type="caution">
    <text evidence="1">The sequence shown here is derived from an EMBL/GenBank/DDBJ whole genome shotgun (WGS) entry which is preliminary data.</text>
</comment>
<gene>
    <name evidence="1" type="ORF">PGRAN_14522</name>
</gene>
<dbReference type="AlphaFoldDB" id="W7B3Y2"/>
<dbReference type="InterPro" id="IPR013785">
    <property type="entry name" value="Aldolase_TIM"/>
</dbReference>
<reference evidence="1 2" key="1">
    <citation type="journal article" date="2014" name="Int. J. Syst. Evol. Microbiol.">
        <title>Listeria floridensis sp. nov., Listeria aquatica sp. nov., Listeria cornellensis sp. nov., Listeria riparia sp. nov. and Listeria grandensis sp. nov., from agricultural and natural environments.</title>
        <authorList>
            <person name="den Bakker H.C."/>
            <person name="Warchocki S."/>
            <person name="Wright E.M."/>
            <person name="Allred A.F."/>
            <person name="Ahlstrom C."/>
            <person name="Manuel C.S."/>
            <person name="Stasiewicz M.J."/>
            <person name="Burrell A."/>
            <person name="Roof S."/>
            <person name="Strawn L."/>
            <person name="Fortes E.D."/>
            <person name="Nightingale K.K."/>
            <person name="Kephart D."/>
            <person name="Wiedmann M."/>
        </authorList>
    </citation>
    <scope>NUCLEOTIDE SEQUENCE [LARGE SCALE GENOMIC DNA]</scope>
    <source>
        <strain evidence="2">FSL F6-971</strain>
    </source>
</reference>
<protein>
    <submittedName>
        <fullName evidence="1">NrdG protein</fullName>
    </submittedName>
</protein>
<dbReference type="Proteomes" id="UP000019253">
    <property type="component" value="Unassembled WGS sequence"/>
</dbReference>
<keyword evidence="2" id="KW-1185">Reference proteome</keyword>
<dbReference type="EMBL" id="AODD01000029">
    <property type="protein sequence ID" value="EUJ20637.1"/>
    <property type="molecule type" value="Genomic_DNA"/>
</dbReference>
<organism evidence="1 2">
    <name type="scientific">Listeria grandensis FSL F6-0971</name>
    <dbReference type="NCBI Taxonomy" id="1265819"/>
    <lineage>
        <taxon>Bacteria</taxon>
        <taxon>Bacillati</taxon>
        <taxon>Bacillota</taxon>
        <taxon>Bacilli</taxon>
        <taxon>Bacillales</taxon>
        <taxon>Listeriaceae</taxon>
        <taxon>Listeria</taxon>
    </lineage>
</organism>
<accession>W7B3Y2</accession>
<evidence type="ECO:0000313" key="2">
    <source>
        <dbReference type="Proteomes" id="UP000019253"/>
    </source>
</evidence>
<sequence length="33" mass="4032">MDREYRIVEIFETMQGEGYNTGMPSVFIRFWPM</sequence>
<dbReference type="STRING" id="1265819.PGRAN_14522"/>
<evidence type="ECO:0000313" key="1">
    <source>
        <dbReference type="EMBL" id="EUJ20637.1"/>
    </source>
</evidence>